<keyword evidence="3" id="KW-1185">Reference proteome</keyword>
<name>A0A0U4C2T2_9BACT</name>
<sequence>MAVEGQRGGFLSREAGSKALYHMAVSGTYRFGAQALAMHQALGSGLYFFHLVLVAVSGRGGDGGVFQHHNVFAGNHGASAGVGYGYRSGFDVGGGYLIARAGSKQGRSREQRTAQEPGSKANVQI</sequence>
<proteinExistence type="predicted"/>
<accession>A0A0U4C2T2</accession>
<feature type="region of interest" description="Disordered" evidence="1">
    <location>
        <begin position="102"/>
        <end position="125"/>
    </location>
</feature>
<protein>
    <submittedName>
        <fullName evidence="2">Uncharacterized protein</fullName>
    </submittedName>
</protein>
<gene>
    <name evidence="2" type="ORF">AUC43_04785</name>
</gene>
<evidence type="ECO:0000313" key="2">
    <source>
        <dbReference type="EMBL" id="ALW84456.1"/>
    </source>
</evidence>
<reference evidence="2 3" key="1">
    <citation type="submission" date="2015-12" db="EMBL/GenBank/DDBJ databases">
        <authorList>
            <person name="Shamseldin A."/>
            <person name="Moawad H."/>
            <person name="Abd El-Rahim W.M."/>
            <person name="Sadowsky M.J."/>
        </authorList>
    </citation>
    <scope>NUCLEOTIDE SEQUENCE [LARGE SCALE GENOMIC DNA]</scope>
    <source>
        <strain evidence="2 3">DG5B</strain>
    </source>
</reference>
<dbReference type="AlphaFoldDB" id="A0A0U4C2T2"/>
<evidence type="ECO:0000313" key="3">
    <source>
        <dbReference type="Proteomes" id="UP000059542"/>
    </source>
</evidence>
<dbReference type="KEGG" id="hyg:AUC43_04785"/>
<dbReference type="Proteomes" id="UP000059542">
    <property type="component" value="Chromosome"/>
</dbReference>
<organism evidence="2 3">
    <name type="scientific">Hymenobacter sedentarius</name>
    <dbReference type="NCBI Taxonomy" id="1411621"/>
    <lineage>
        <taxon>Bacteria</taxon>
        <taxon>Pseudomonadati</taxon>
        <taxon>Bacteroidota</taxon>
        <taxon>Cytophagia</taxon>
        <taxon>Cytophagales</taxon>
        <taxon>Hymenobacteraceae</taxon>
        <taxon>Hymenobacter</taxon>
    </lineage>
</organism>
<dbReference type="EMBL" id="CP013909">
    <property type="protein sequence ID" value="ALW84456.1"/>
    <property type="molecule type" value="Genomic_DNA"/>
</dbReference>
<evidence type="ECO:0000256" key="1">
    <source>
        <dbReference type="SAM" id="MobiDB-lite"/>
    </source>
</evidence>